<dbReference type="Proteomes" id="UP000887581">
    <property type="component" value="Unplaced"/>
</dbReference>
<organism evidence="1 2">
    <name type="scientific">Setaria digitata</name>
    <dbReference type="NCBI Taxonomy" id="48799"/>
    <lineage>
        <taxon>Eukaryota</taxon>
        <taxon>Metazoa</taxon>
        <taxon>Ecdysozoa</taxon>
        <taxon>Nematoda</taxon>
        <taxon>Chromadorea</taxon>
        <taxon>Rhabditida</taxon>
        <taxon>Spirurina</taxon>
        <taxon>Spiruromorpha</taxon>
        <taxon>Filarioidea</taxon>
        <taxon>Setariidae</taxon>
        <taxon>Setaria</taxon>
    </lineage>
</organism>
<keyword evidence="1" id="KW-1185">Reference proteome</keyword>
<name>A0A915Q094_9BILA</name>
<proteinExistence type="predicted"/>
<dbReference type="AlphaFoldDB" id="A0A915Q094"/>
<accession>A0A915Q094</accession>
<evidence type="ECO:0000313" key="1">
    <source>
        <dbReference type="Proteomes" id="UP000887581"/>
    </source>
</evidence>
<evidence type="ECO:0000313" key="2">
    <source>
        <dbReference type="WBParaSite" id="sdigi.contig68.g3494.t1"/>
    </source>
</evidence>
<dbReference type="WBParaSite" id="sdigi.contig68.g3494.t1">
    <property type="protein sequence ID" value="sdigi.contig68.g3494.t1"/>
    <property type="gene ID" value="sdigi.contig68.g3494"/>
</dbReference>
<reference evidence="2" key="1">
    <citation type="submission" date="2022-11" db="UniProtKB">
        <authorList>
            <consortium name="WormBaseParasite"/>
        </authorList>
    </citation>
    <scope>IDENTIFICATION</scope>
</reference>
<sequence>MPYPPLFSPCTFPSPLYEPLQFRSYCNLMPHLPFICDLHQQLSDSGSTVILEAFEKLKPVLVRNDSLSLGILIVRQLVPPESSSVVYNNKYEYGCLFEDECFHMNLEKIQQFVSSARTFIKASFRD</sequence>
<protein>
    <submittedName>
        <fullName evidence="2">Uncharacterized protein</fullName>
    </submittedName>
</protein>